<dbReference type="OrthoDB" id="9797162at2"/>
<evidence type="ECO:0000313" key="1">
    <source>
        <dbReference type="EMBL" id="ANP41180.1"/>
    </source>
</evidence>
<gene>
    <name evidence="1" type="ORF">K529_010430</name>
</gene>
<dbReference type="STRING" id="1265309.K529_010430"/>
<dbReference type="SUPFAM" id="SSF48371">
    <property type="entry name" value="ARM repeat"/>
    <property type="match status" value="1"/>
</dbReference>
<organism evidence="1 2">
    <name type="scientific">Tritonibacter mobilis F1926</name>
    <dbReference type="NCBI Taxonomy" id="1265309"/>
    <lineage>
        <taxon>Bacteria</taxon>
        <taxon>Pseudomonadati</taxon>
        <taxon>Pseudomonadota</taxon>
        <taxon>Alphaproteobacteria</taxon>
        <taxon>Rhodobacterales</taxon>
        <taxon>Paracoccaceae</taxon>
        <taxon>Tritonibacter</taxon>
    </lineage>
</organism>
<dbReference type="InterPro" id="IPR016024">
    <property type="entry name" value="ARM-type_fold"/>
</dbReference>
<name>A0A1B1A3L3_9RHOB</name>
<protein>
    <submittedName>
        <fullName evidence="1">DNA alkylation repair protein</fullName>
    </submittedName>
</protein>
<dbReference type="Pfam" id="PF08713">
    <property type="entry name" value="DNA_alkylation"/>
    <property type="match status" value="1"/>
</dbReference>
<proteinExistence type="predicted"/>
<dbReference type="KEGG" id="rmb:K529_010430"/>
<reference evidence="1 2" key="1">
    <citation type="journal article" date="2016" name="ISME J.">
        <title>Global occurrence and heterogeneity of the Roseobacter-clade species Ruegeria mobilis.</title>
        <authorList>
            <person name="Sonnenschein E."/>
            <person name="Gram L."/>
        </authorList>
    </citation>
    <scope>NUCLEOTIDE SEQUENCE [LARGE SCALE GENOMIC DNA]</scope>
    <source>
        <strain evidence="1 2">F1926</strain>
    </source>
</reference>
<evidence type="ECO:0000313" key="2">
    <source>
        <dbReference type="Proteomes" id="UP000013243"/>
    </source>
</evidence>
<dbReference type="EMBL" id="CP015230">
    <property type="protein sequence ID" value="ANP41180.1"/>
    <property type="molecule type" value="Genomic_DNA"/>
</dbReference>
<dbReference type="RefSeq" id="WP_005631903.1">
    <property type="nucleotide sequence ID" value="NZ_CP015230.1"/>
</dbReference>
<dbReference type="Proteomes" id="UP000013243">
    <property type="component" value="Chromosome"/>
</dbReference>
<sequence>MRVADIPSERLNLLNSGQAESTALAECLAVDFAALMRATFPDIGQERLSAMQAASGAGITRRMALAAKLIHDAYPQGMVAALREHKSDTLRGWACYLIATQEEMMPLRTRLMSMRCLADDAHFGVREWAWLAVRPYIAADLDDAISELSVWALDPSERIRRFASEAIRPRGVWCAHLTPLRQRPEQALSVLEPLRADPAAYVQHSVGNWLNDASKDQPGWVQSLCDRWQQENGTPATARICKRALRSIAKKK</sequence>
<dbReference type="AlphaFoldDB" id="A0A1B1A3L3"/>
<dbReference type="Gene3D" id="1.25.40.290">
    <property type="entry name" value="ARM repeat domains"/>
    <property type="match status" value="1"/>
</dbReference>
<dbReference type="GeneID" id="28250252"/>
<accession>A0A1B1A3L3</accession>
<dbReference type="InterPro" id="IPR014825">
    <property type="entry name" value="DNA_alkylation"/>
</dbReference>